<dbReference type="InterPro" id="IPR036736">
    <property type="entry name" value="ACP-like_sf"/>
</dbReference>
<evidence type="ECO:0000259" key="5">
    <source>
        <dbReference type="PROSITE" id="PS50075"/>
    </source>
</evidence>
<dbReference type="InterPro" id="IPR010071">
    <property type="entry name" value="AA_adenyl_dom"/>
</dbReference>
<dbReference type="InterPro" id="IPR001242">
    <property type="entry name" value="Condensation_dom"/>
</dbReference>
<dbReference type="CDD" id="cd19531">
    <property type="entry name" value="LCL_NRPS-like"/>
    <property type="match status" value="1"/>
</dbReference>
<evidence type="ECO:0000313" key="6">
    <source>
        <dbReference type="EMBL" id="MCV2401573.1"/>
    </source>
</evidence>
<keyword evidence="4" id="KW-0175">Coiled coil</keyword>
<dbReference type="Pfam" id="PF00550">
    <property type="entry name" value="PP-binding"/>
    <property type="match status" value="3"/>
</dbReference>
<dbReference type="PROSITE" id="PS00455">
    <property type="entry name" value="AMP_BINDING"/>
    <property type="match status" value="2"/>
</dbReference>
<comment type="cofactor">
    <cofactor evidence="1">
        <name>pantetheine 4'-phosphate</name>
        <dbReference type="ChEBI" id="CHEBI:47942"/>
    </cofactor>
</comment>
<dbReference type="EMBL" id="JAOVZB010000001">
    <property type="protein sequence ID" value="MCV2401573.1"/>
    <property type="molecule type" value="Genomic_DNA"/>
</dbReference>
<dbReference type="InterPro" id="IPR025110">
    <property type="entry name" value="AMP-bd_C"/>
</dbReference>
<dbReference type="PANTHER" id="PTHR45527:SF1">
    <property type="entry name" value="FATTY ACID SYNTHASE"/>
    <property type="match status" value="1"/>
</dbReference>
<evidence type="ECO:0000256" key="1">
    <source>
        <dbReference type="ARBA" id="ARBA00001957"/>
    </source>
</evidence>
<dbReference type="PROSITE" id="PS00012">
    <property type="entry name" value="PHOSPHOPANTETHEINE"/>
    <property type="match status" value="2"/>
</dbReference>
<dbReference type="Gene3D" id="3.30.300.30">
    <property type="match status" value="3"/>
</dbReference>
<dbReference type="Pfam" id="PF00501">
    <property type="entry name" value="AMP-binding"/>
    <property type="match status" value="3"/>
</dbReference>
<feature type="coiled-coil region" evidence="4">
    <location>
        <begin position="3642"/>
        <end position="3680"/>
    </location>
</feature>
<dbReference type="InterPro" id="IPR020806">
    <property type="entry name" value="PKS_PP-bd"/>
</dbReference>
<dbReference type="NCBIfam" id="TIGR01733">
    <property type="entry name" value="AA-adenyl-dom"/>
    <property type="match status" value="3"/>
</dbReference>
<dbReference type="InterPro" id="IPR006162">
    <property type="entry name" value="Ppantetheine_attach_site"/>
</dbReference>
<comment type="caution">
    <text evidence="6">The sequence shown here is derived from an EMBL/GenBank/DDBJ whole genome shotgun (WGS) entry which is preliminary data.</text>
</comment>
<dbReference type="InterPro" id="IPR000873">
    <property type="entry name" value="AMP-dep_synth/lig_dom"/>
</dbReference>
<dbReference type="CDD" id="cd17646">
    <property type="entry name" value="A_NRPS_AB3403-like"/>
    <property type="match status" value="1"/>
</dbReference>
<organism evidence="6 7">
    <name type="scientific">Marinomonas sargassi</name>
    <dbReference type="NCBI Taxonomy" id="2984494"/>
    <lineage>
        <taxon>Bacteria</taxon>
        <taxon>Pseudomonadati</taxon>
        <taxon>Pseudomonadota</taxon>
        <taxon>Gammaproteobacteria</taxon>
        <taxon>Oceanospirillales</taxon>
        <taxon>Oceanospirillaceae</taxon>
        <taxon>Marinomonas</taxon>
    </lineage>
</organism>
<gene>
    <name evidence="6" type="ORF">OFY17_01635</name>
</gene>
<dbReference type="PANTHER" id="PTHR45527">
    <property type="entry name" value="NONRIBOSOMAL PEPTIDE SYNTHETASE"/>
    <property type="match status" value="1"/>
</dbReference>
<dbReference type="Gene3D" id="1.10.1200.10">
    <property type="entry name" value="ACP-like"/>
    <property type="match status" value="3"/>
</dbReference>
<name>A0ABT2YNU6_9GAMM</name>
<keyword evidence="3" id="KW-0597">Phosphoprotein</keyword>
<feature type="domain" description="Carrier" evidence="5">
    <location>
        <begin position="970"/>
        <end position="1044"/>
    </location>
</feature>
<evidence type="ECO:0000256" key="3">
    <source>
        <dbReference type="ARBA" id="ARBA00022553"/>
    </source>
</evidence>
<dbReference type="Pfam" id="PF00668">
    <property type="entry name" value="Condensation"/>
    <property type="match status" value="4"/>
</dbReference>
<dbReference type="Proteomes" id="UP001209713">
    <property type="component" value="Unassembled WGS sequence"/>
</dbReference>
<keyword evidence="7" id="KW-1185">Reference proteome</keyword>
<dbReference type="RefSeq" id="WP_263528947.1">
    <property type="nucleotide sequence ID" value="NZ_JAOVZB010000001.1"/>
</dbReference>
<evidence type="ECO:0000256" key="2">
    <source>
        <dbReference type="ARBA" id="ARBA00022450"/>
    </source>
</evidence>
<dbReference type="Gene3D" id="2.30.38.10">
    <property type="entry name" value="Luciferase, Domain 3"/>
    <property type="match status" value="3"/>
</dbReference>
<dbReference type="SUPFAM" id="SSF56801">
    <property type="entry name" value="Acetyl-CoA synthetase-like"/>
    <property type="match status" value="3"/>
</dbReference>
<dbReference type="InterPro" id="IPR023213">
    <property type="entry name" value="CAT-like_dom_sf"/>
</dbReference>
<keyword evidence="2" id="KW-0596">Phosphopantetheine</keyword>
<evidence type="ECO:0000256" key="4">
    <source>
        <dbReference type="SAM" id="Coils"/>
    </source>
</evidence>
<feature type="domain" description="Carrier" evidence="5">
    <location>
        <begin position="3581"/>
        <end position="3656"/>
    </location>
</feature>
<dbReference type="NCBIfam" id="NF003417">
    <property type="entry name" value="PRK04813.1"/>
    <property type="match status" value="3"/>
</dbReference>
<feature type="domain" description="Carrier" evidence="5">
    <location>
        <begin position="2490"/>
        <end position="2564"/>
    </location>
</feature>
<dbReference type="Pfam" id="PF13193">
    <property type="entry name" value="AMP-binding_C"/>
    <property type="match status" value="3"/>
</dbReference>
<dbReference type="InterPro" id="IPR020845">
    <property type="entry name" value="AMP-binding_CS"/>
</dbReference>
<dbReference type="SMART" id="SM00823">
    <property type="entry name" value="PKS_PP"/>
    <property type="match status" value="2"/>
</dbReference>
<dbReference type="Gene3D" id="3.30.559.10">
    <property type="entry name" value="Chloramphenicol acetyltransferase-like domain"/>
    <property type="match status" value="4"/>
</dbReference>
<dbReference type="SUPFAM" id="SSF52777">
    <property type="entry name" value="CoA-dependent acyltransferases"/>
    <property type="match status" value="8"/>
</dbReference>
<dbReference type="InterPro" id="IPR009081">
    <property type="entry name" value="PP-bd_ACP"/>
</dbReference>
<dbReference type="PROSITE" id="PS50075">
    <property type="entry name" value="CARRIER"/>
    <property type="match status" value="3"/>
</dbReference>
<dbReference type="InterPro" id="IPR045851">
    <property type="entry name" value="AMP-bd_C_sf"/>
</dbReference>
<evidence type="ECO:0000313" key="7">
    <source>
        <dbReference type="Proteomes" id="UP001209713"/>
    </source>
</evidence>
<dbReference type="Gene3D" id="3.30.559.30">
    <property type="entry name" value="Nonribosomal peptide synthetase, condensation domain"/>
    <property type="match status" value="4"/>
</dbReference>
<reference evidence="6 7" key="1">
    <citation type="submission" date="2022-10" db="EMBL/GenBank/DDBJ databases">
        <title>Marinomonas transparenta sp. nov. and Marinomonas sargassi sp. nov., isolated from marine alga (Sargassum natans (L.) Gaillon).</title>
        <authorList>
            <person name="Wang Y."/>
        </authorList>
    </citation>
    <scope>NUCLEOTIDE SEQUENCE [LARGE SCALE GENOMIC DNA]</scope>
    <source>
        <strain evidence="6 7">C2222</strain>
    </source>
</reference>
<dbReference type="Gene3D" id="3.40.50.980">
    <property type="match status" value="6"/>
</dbReference>
<protein>
    <submittedName>
        <fullName evidence="6">Amino acid adenylation domain-containing protein</fullName>
    </submittedName>
</protein>
<sequence length="3680" mass="411908">MTPTQHKWHPLSYSQQRLWMFHQIKPQSVAYNLGGLLWFKGNNLNKKQLLAALSDLAEQTPSLNLIFDDSKGEPLQRVDHSLFLGSDFIDLSHMSQNTNIVDATTWIEQDAQERMYKPYNLKKQNLTRSCVYEISNNHFAIFLGAHHLIMDGWSLSLCCKKLLNLLTGKGKAGKNSGSSYLEFATQRVSEEDLKRSQQHWRALNLLGDTPLELPVADVKSDLSYSAGHIENALTESETQKITEAAKSIGVTRFELLSSALLLTLSSYANNAHPSIIVPALNRDSKTRRSVGFYVNNAVLGMPLSPLETLEEISHKVQRIMKESVKYSALPIEQLGEQADGQSTLSLPTTAFNFRAHGSGLLLSASDFQAVFKEFPVVETPFELVLDAISGDQLSLRFVYAKEKFTQSFIHRFISSYKQILAEICSSPTKPKAQLSIITAEDNIWLDKTSAIRETYSPTIFTQLLTEQALLQPDAIAIQHNAETLTYAQLDKRSNQLAHFLAARSPSLKDNVIGVMMERGTDMLIAMIGVMKAGAAFLPLDPDYPSERLGFMLKDSQSLLLLTQQHLFESAQSLTKQEIIALSSLLLEDLPDTEPNANLHPNNLAYLIYTSGSTGTPKGVAVDHLGLTMHIQTIGARYGMTPDDCELHFASISFDGAVERWTVPLAFGSRLIIRDQELWTPEKTTKVLCEENVTIACFPPSYMGPLLDWIEETRPSLALRSITLGGEAFTHETFERIKSVINPPRIINGYGPTETVVTPMIWSAENGESFTGAYAPIGTAVGERKLYVLDENLSRLPVGSIGELYIGMEVGLARGYFNRPDITAERFLPDPFANNGERMYRTGDLVSFRQDGVVEYLGRADQQIKIRGFRIELGEIESRLQAIAGSELCAVVAHKAHSGTKLIAYIQLNNPEQAQKNDWLAQLAEQVPDYMVPVDIITHEKLPLTPAGKIDRTKLANLEWQPKKEDSEFSELTTNKQKLLANIWCELLSLDSVGADSHFFALGGDSIMALQLVGKLRQKNLLLTPKEVFDQPTLAEMADRLTESVSKKIKNADQHVLPSGQNSPVPLLPMQARFIQQLDHALCNQYMQFHLADNIDPNALRHAVALLVSHHDALRLKFSSSTDTANYADINANEPLFSFQVLDNPQGITESTATLVQTSISPSLGRNISVGANTSSGEVIIAVHHLVVDALSWLTLVQDLIGLYTQNLTLDNSKYLLPQKTHHQADWHQALNGYSLSTKEQQYWNEQVSDSLFPNKRGEITSLHCQIDTGTANTLFEQTKRFAQLDKETSLLAAISCTLAKLTGKNTFTVHKESHGRYSEQFGLDLSHSINWFTALFPHKINIHDELGLTLGHFKDLAISVTSGGIGYSAGVVQKHWSYSDSIDVLFNYLGSATNTKVTGIEVSKFGLWRNSNMPAETGITFNISENEQGLSLDIELDSNISIAKSSNNLIHELKATILSITNYCLAHTPTLTKSDAPHTELSLATLAKVSQHSHDNKGALPQKVLPLSTLQQGLYFHAKLSNSNNTYVNQITLPIRGASSERLIKYWQSLMERHAILRTTISQIDGQAYQVTWPELALNYKIKDTQHTLSFDLESYKSQLIQQGFKLEQALDTSSLEALWRIDLVQTTADELQCIFTIHHILMDGWSTGVLLSELFSLYQGTQLPKIHHDFSNYLDWVADQDAKNSVDYWQSYLANIEAPTHLANLYGRKNSNVTALESDQGHVRYNLDIETPTLSLWQAALQNAGLTLNTLIQASWLLTLQRYTGQNNPIFGNTVAGRPTSLENSESMVGLFINTLPVTHSIDFSSNTNDWLNELQSQTSTQREFSYSSLADVQAQSPLDDSNIFDTLMVFENYPLDKNLLKQSGLEVGEPDSYEFTHYPLTLAVLPGDFLRIVFAYDSSHFSKWDIENLASTTNHYLDQLIQHLSQPLSSLSILDERQAQTLNSYHKASEPWSYIPFSQLVSEQAKALPTKEAIVANPLGIVTSHSSKRISLTYSQLDQQSDAVAAHLIELGVKPDNIIGALHQRGTDMLVTMLGILKAGAAFLPLDPDYPKERLAYMLEDSHALSLITDNVSQELANTIYQPEKTILFADIDIQKELKERPHLLPDQLAYVIYTSGSTGKPKGVCVSQLGMSMHVQTIGQRYGMQPNDIELHFASISFDGAIERWSVPLAFGSSLIIRDQQLWSASETCDVLEKEQVSIACFPPSYVGPLLEWIELEQQKDIQLNLNVRSWTLGGEAFTKETYFKLQETLQPRRIINGYGPTETVVTPMIWQAYPDTPLSSAYAPIGNAVGARSLYILDSALQPVPAGVIGELYIGNEAGLARGYLDRPDLTAERFLPDPFSQNGERMYRTGDLVRWRTDGIMEYQGRIDDQIKIRGFRIELGEIESLLQKVSGCKQCAVVAFEQTEGSSLNKYLVGYLESNEHASAPHSDTDLQAILTELGKQLPDYMVPSQLVVMEQLPLTPASKIDKKRLIAPELHAKTIDYVPPKGDMEEQLAEQWQQLFNIEKVSRHDDFFNLGGQSLLATQLVGRLQQQNIHLPLQDVFSASELCSMAAHCTQNQSTATDALTPIAQVPRLDLMPVSTSQKRLWFVQELMPESSAYHMPLGLTLLGQLQLEHLEEALKLLVNRHEILRTSFTQIDGELMQLIHPKLDYTKELPLLSRHHVAEFESIEQQRLEWIGQPFDLTKPRLLRAYIVENSPTQFELLLVIHHIISDGVSMQRFIKELAENYLDIAQDPQAKTVEIALKQPDTQYVDYAHWQQNWLKSDQAQRDLAWWKNTLKSDIEPLVLQSEVSRSDLQTIGKRQHFTLTQQQIEQITSLASAHKTTVFNVMLSLWHLVLHKYSDRKDIRVGIPVAGRSQPATESMQGCFINNLVTSSVFTEETTFSSLLQDIKAFNEQALSRQDVPFEVVVEALGVTGNLQHHPLYQTSFNFQQLDKSLFDLWGDIKAQPFDPGVVAAQLEISLDIQQFSESDWGGFINYTSPVFDENFAASILKHWLILLDQIAIDSIKDNDKKRIAELTLVDKSEQTFISQFNETERSWGQFQSPVVTIIEQAKKTPNAIALSFQNESITYADFDRKVTQLANWLRSQGVKEESRIGLGLPRSIELVIGLHAITRAGAAYVPLDPSYPSDRLLYILESADVPLLLTDTATINQWPTSKTDLENAVSQEDTTKPECRYITIDTLLNEPEVNTQSLVPPSVHWHEELALYAIFTSGSTGLPKGVINHQAALQNRLEWMQDAYQLTDSDCVLQKTPFSFDVSVWEFFWPLMYGARLAIAPPDHHRQPELLHKTIIEQKVSTIHFVPSMLHAFESETDIAACTSLKRIICSGEALPAELVDRVLSQSTSELHNLYGPTEAAIDVSYWQCQQPVGKRTPIGYAINNIQLHVLDSYGNPTPIGLPGELYLAGDGLARGYLGRPDLTAERFLPNPWGKAGSRMYRTGDKVIRMPDGRLEYLDRLDNQVKIRGLRIELEEIENTLNQHPMIEESAVIAHRYSAYATTESSNQSATQLVAYIVSNTWGDELEASIKAHLAQHLPDYMVPAIFIPLDTMPLSPSGKRDRKALPEPTFSKVAYRAPETDLEIWLASTWQTVLDVPQVGLDDNFFALGGHSLLATKIVALAQKDLGLEITLKEFFDANSLQSLADSLNDRYQTENENEQDDLDAMAALMDDLELL</sequence>
<dbReference type="SUPFAM" id="SSF47336">
    <property type="entry name" value="ACP-like"/>
    <property type="match status" value="3"/>
</dbReference>
<proteinExistence type="predicted"/>
<accession>A0ABT2YNU6</accession>